<protein>
    <recommendedName>
        <fullName evidence="2">PKD domain-containing protein</fullName>
    </recommendedName>
</protein>
<evidence type="ECO:0008006" key="2">
    <source>
        <dbReference type="Google" id="ProtNLM"/>
    </source>
</evidence>
<dbReference type="SUPFAM" id="SSF49299">
    <property type="entry name" value="PKD domain"/>
    <property type="match status" value="1"/>
</dbReference>
<gene>
    <name evidence="1" type="ORF">S03H2_60197</name>
</gene>
<dbReference type="EMBL" id="BARU01038771">
    <property type="protein sequence ID" value="GAH87979.1"/>
    <property type="molecule type" value="Genomic_DNA"/>
</dbReference>
<evidence type="ECO:0000313" key="1">
    <source>
        <dbReference type="EMBL" id="GAH87979.1"/>
    </source>
</evidence>
<dbReference type="InterPro" id="IPR035986">
    <property type="entry name" value="PKD_dom_sf"/>
</dbReference>
<organism evidence="1">
    <name type="scientific">marine sediment metagenome</name>
    <dbReference type="NCBI Taxonomy" id="412755"/>
    <lineage>
        <taxon>unclassified sequences</taxon>
        <taxon>metagenomes</taxon>
        <taxon>ecological metagenomes</taxon>
    </lineage>
</organism>
<dbReference type="AlphaFoldDB" id="X1KCT7"/>
<accession>X1KCT7</accession>
<reference evidence="1" key="1">
    <citation type="journal article" date="2014" name="Front. Microbiol.">
        <title>High frequency of phylogenetically diverse reductive dehalogenase-homologous genes in deep subseafloor sedimentary metagenomes.</title>
        <authorList>
            <person name="Kawai M."/>
            <person name="Futagami T."/>
            <person name="Toyoda A."/>
            <person name="Takaki Y."/>
            <person name="Nishi S."/>
            <person name="Hori S."/>
            <person name="Arai W."/>
            <person name="Tsubouchi T."/>
            <person name="Morono Y."/>
            <person name="Uchiyama I."/>
            <person name="Ito T."/>
            <person name="Fujiyama A."/>
            <person name="Inagaki F."/>
            <person name="Takami H."/>
        </authorList>
    </citation>
    <scope>NUCLEOTIDE SEQUENCE</scope>
    <source>
        <strain evidence="1">Expedition CK06-06</strain>
    </source>
</reference>
<sequence length="136" mass="14447">MYTTAGIYTVTLTVDDAAGNGPASDTLEVNVSAAPAIEVTITRFSARDVRKDNYAITAQIKNEGTTAVTITASVDILDGVGNVVVTLVDKTVTIGAGGRVNLKWDDFCELDPGSYIAKVTVDEEPEEWATDTFEVK</sequence>
<comment type="caution">
    <text evidence="1">The sequence shown here is derived from an EMBL/GenBank/DDBJ whole genome shotgun (WGS) entry which is preliminary data.</text>
</comment>
<proteinExistence type="predicted"/>
<name>X1KCT7_9ZZZZ</name>